<protein>
    <submittedName>
        <fullName evidence="1">Uncharacterized protein</fullName>
    </submittedName>
</protein>
<dbReference type="EMBL" id="RWGY01000031">
    <property type="protein sequence ID" value="TVU16024.1"/>
    <property type="molecule type" value="Genomic_DNA"/>
</dbReference>
<evidence type="ECO:0000313" key="2">
    <source>
        <dbReference type="Proteomes" id="UP000324897"/>
    </source>
</evidence>
<sequence>MEGPGSLLMTQIISRAAVYSGSKFGRQEGISHYHGVRGKTIFSKKLVIIASTIHLPLHSWYGISFELSMEALASGNLSH</sequence>
<dbReference type="Proteomes" id="UP000324897">
    <property type="component" value="Unassembled WGS sequence"/>
</dbReference>
<accession>A0A5J9TXB5</accession>
<comment type="caution">
    <text evidence="1">The sequence shown here is derived from an EMBL/GenBank/DDBJ whole genome shotgun (WGS) entry which is preliminary data.</text>
</comment>
<dbReference type="Gramene" id="TVU16024">
    <property type="protein sequence ID" value="TVU16024"/>
    <property type="gene ID" value="EJB05_39571"/>
</dbReference>
<name>A0A5J9TXB5_9POAL</name>
<reference evidence="1 2" key="1">
    <citation type="journal article" date="2019" name="Sci. Rep.">
        <title>A high-quality genome of Eragrostis curvula grass provides insights into Poaceae evolution and supports new strategies to enhance forage quality.</title>
        <authorList>
            <person name="Carballo J."/>
            <person name="Santos B.A.C.M."/>
            <person name="Zappacosta D."/>
            <person name="Garbus I."/>
            <person name="Selva J.P."/>
            <person name="Gallo C.A."/>
            <person name="Diaz A."/>
            <person name="Albertini E."/>
            <person name="Caccamo M."/>
            <person name="Echenique V."/>
        </authorList>
    </citation>
    <scope>NUCLEOTIDE SEQUENCE [LARGE SCALE GENOMIC DNA]</scope>
    <source>
        <strain evidence="2">cv. Victoria</strain>
        <tissue evidence="1">Leaf</tissue>
    </source>
</reference>
<proteinExistence type="predicted"/>
<gene>
    <name evidence="1" type="ORF">EJB05_39571</name>
</gene>
<keyword evidence="2" id="KW-1185">Reference proteome</keyword>
<evidence type="ECO:0000313" key="1">
    <source>
        <dbReference type="EMBL" id="TVU16024.1"/>
    </source>
</evidence>
<feature type="non-terminal residue" evidence="1">
    <location>
        <position position="79"/>
    </location>
</feature>
<feature type="non-terminal residue" evidence="1">
    <location>
        <position position="1"/>
    </location>
</feature>
<organism evidence="1 2">
    <name type="scientific">Eragrostis curvula</name>
    <name type="common">weeping love grass</name>
    <dbReference type="NCBI Taxonomy" id="38414"/>
    <lineage>
        <taxon>Eukaryota</taxon>
        <taxon>Viridiplantae</taxon>
        <taxon>Streptophyta</taxon>
        <taxon>Embryophyta</taxon>
        <taxon>Tracheophyta</taxon>
        <taxon>Spermatophyta</taxon>
        <taxon>Magnoliopsida</taxon>
        <taxon>Liliopsida</taxon>
        <taxon>Poales</taxon>
        <taxon>Poaceae</taxon>
        <taxon>PACMAD clade</taxon>
        <taxon>Chloridoideae</taxon>
        <taxon>Eragrostideae</taxon>
        <taxon>Eragrostidinae</taxon>
        <taxon>Eragrostis</taxon>
    </lineage>
</organism>
<dbReference type="AlphaFoldDB" id="A0A5J9TXB5"/>